<dbReference type="OrthoDB" id="272985at2759"/>
<dbReference type="EMBL" id="VUJU01003498">
    <property type="protein sequence ID" value="KAF0757699.1"/>
    <property type="molecule type" value="Genomic_DNA"/>
</dbReference>
<evidence type="ECO:0000313" key="1">
    <source>
        <dbReference type="EMBL" id="KAF0757699.1"/>
    </source>
</evidence>
<protein>
    <submittedName>
        <fullName evidence="1">Uncharacterized protein</fullName>
    </submittedName>
</protein>
<dbReference type="Proteomes" id="UP000478052">
    <property type="component" value="Unassembled WGS sequence"/>
</dbReference>
<accession>A0A6G0YKG5</accession>
<comment type="caution">
    <text evidence="1">The sequence shown here is derived from an EMBL/GenBank/DDBJ whole genome shotgun (WGS) entry which is preliminary data.</text>
</comment>
<proteinExistence type="predicted"/>
<gene>
    <name evidence="1" type="ORF">FWK35_00030359</name>
</gene>
<reference evidence="1 2" key="1">
    <citation type="submission" date="2019-08" db="EMBL/GenBank/DDBJ databases">
        <title>Whole genome of Aphis craccivora.</title>
        <authorList>
            <person name="Voronova N.V."/>
            <person name="Shulinski R.S."/>
            <person name="Bandarenka Y.V."/>
            <person name="Zhorov D.G."/>
            <person name="Warner D."/>
        </authorList>
    </citation>
    <scope>NUCLEOTIDE SEQUENCE [LARGE SCALE GENOMIC DNA]</scope>
    <source>
        <strain evidence="1">180601</strain>
        <tissue evidence="1">Whole Body</tissue>
    </source>
</reference>
<dbReference type="AlphaFoldDB" id="A0A6G0YKG5"/>
<name>A0A6G0YKG5_APHCR</name>
<organism evidence="1 2">
    <name type="scientific">Aphis craccivora</name>
    <name type="common">Cowpea aphid</name>
    <dbReference type="NCBI Taxonomy" id="307492"/>
    <lineage>
        <taxon>Eukaryota</taxon>
        <taxon>Metazoa</taxon>
        <taxon>Ecdysozoa</taxon>
        <taxon>Arthropoda</taxon>
        <taxon>Hexapoda</taxon>
        <taxon>Insecta</taxon>
        <taxon>Pterygota</taxon>
        <taxon>Neoptera</taxon>
        <taxon>Paraneoptera</taxon>
        <taxon>Hemiptera</taxon>
        <taxon>Sternorrhyncha</taxon>
        <taxon>Aphidomorpha</taxon>
        <taxon>Aphidoidea</taxon>
        <taxon>Aphididae</taxon>
        <taxon>Aphidini</taxon>
        <taxon>Aphis</taxon>
        <taxon>Aphis</taxon>
    </lineage>
</organism>
<sequence>MILASIRLRNDNVALAIPSSEIAETLMDDGRTAHSVLILPLTELLCKSHKNRHAISQKHKECARVQSEILHILYIPKI</sequence>
<evidence type="ECO:0000313" key="2">
    <source>
        <dbReference type="Proteomes" id="UP000478052"/>
    </source>
</evidence>
<keyword evidence="2" id="KW-1185">Reference proteome</keyword>